<sequence>MILVLFIATLPICSPAQAGSLFGFVDDSGVAHFSDFASTPRHQRLLTEGARASPVRRGGPNPSTPRPSAQLQGQVVRIASEHGLDPALVLAIVATESAFNPRARSPKGALGLMQLMPDTARRLGVADPLDPEANLRGGVRYLSMLLDMFDDLSLALAAYNAGEGAVIRHGRSIPPYPETLAYVPKVMRHYADFQHRPPTSLGTDRP</sequence>
<accession>A0A323V3P6</accession>
<feature type="chain" id="PRO_5016440503" description="Transglycosylase SLT domain-containing protein" evidence="3">
    <location>
        <begin position="19"/>
        <end position="206"/>
    </location>
</feature>
<feature type="signal peptide" evidence="3">
    <location>
        <begin position="1"/>
        <end position="18"/>
    </location>
</feature>
<dbReference type="Proteomes" id="UP000248259">
    <property type="component" value="Unassembled WGS sequence"/>
</dbReference>
<evidence type="ECO:0000256" key="2">
    <source>
        <dbReference type="SAM" id="MobiDB-lite"/>
    </source>
</evidence>
<dbReference type="SUPFAM" id="SSF53955">
    <property type="entry name" value="Lysozyme-like"/>
    <property type="match status" value="1"/>
</dbReference>
<name>A0A323V3P6_9RHOO</name>
<dbReference type="Gene3D" id="1.10.530.10">
    <property type="match status" value="1"/>
</dbReference>
<dbReference type="GO" id="GO:0000270">
    <property type="term" value="P:peptidoglycan metabolic process"/>
    <property type="evidence" value="ECO:0007669"/>
    <property type="project" value="InterPro"/>
</dbReference>
<dbReference type="GO" id="GO:0008933">
    <property type="term" value="F:peptidoglycan lytic transglycosylase activity"/>
    <property type="evidence" value="ECO:0007669"/>
    <property type="project" value="InterPro"/>
</dbReference>
<dbReference type="PANTHER" id="PTHR37423">
    <property type="entry name" value="SOLUBLE LYTIC MUREIN TRANSGLYCOSYLASE-RELATED"/>
    <property type="match status" value="1"/>
</dbReference>
<dbReference type="InterPro" id="IPR000189">
    <property type="entry name" value="Transglyc_AS"/>
</dbReference>
<dbReference type="AlphaFoldDB" id="A0A323V3P6"/>
<dbReference type="PROSITE" id="PS00922">
    <property type="entry name" value="TRANSGLYCOSYLASE"/>
    <property type="match status" value="1"/>
</dbReference>
<evidence type="ECO:0000313" key="5">
    <source>
        <dbReference type="EMBL" id="PZA18680.1"/>
    </source>
</evidence>
<feature type="domain" description="Transglycosylase SLT" evidence="4">
    <location>
        <begin position="79"/>
        <end position="171"/>
    </location>
</feature>
<dbReference type="GO" id="GO:0016020">
    <property type="term" value="C:membrane"/>
    <property type="evidence" value="ECO:0007669"/>
    <property type="project" value="InterPro"/>
</dbReference>
<dbReference type="InterPro" id="IPR023346">
    <property type="entry name" value="Lysozyme-like_dom_sf"/>
</dbReference>
<comment type="caution">
    <text evidence="5">The sequence shown here is derived from an EMBL/GenBank/DDBJ whole genome shotgun (WGS) entry which is preliminary data.</text>
</comment>
<dbReference type="Pfam" id="PF01464">
    <property type="entry name" value="SLT"/>
    <property type="match status" value="1"/>
</dbReference>
<proteinExistence type="inferred from homology"/>
<evidence type="ECO:0000313" key="6">
    <source>
        <dbReference type="Proteomes" id="UP000248259"/>
    </source>
</evidence>
<keyword evidence="3" id="KW-0732">Signal</keyword>
<dbReference type="CDD" id="cd00254">
    <property type="entry name" value="LT-like"/>
    <property type="match status" value="1"/>
</dbReference>
<dbReference type="InterPro" id="IPR008258">
    <property type="entry name" value="Transglycosylase_SLT_dom_1"/>
</dbReference>
<dbReference type="PANTHER" id="PTHR37423:SF2">
    <property type="entry name" value="MEMBRANE-BOUND LYTIC MUREIN TRANSGLYCOSYLASE C"/>
    <property type="match status" value="1"/>
</dbReference>
<organism evidence="5 6">
    <name type="scientific">Parazoarcus communis SWub3 = DSM 12120</name>
    <dbReference type="NCBI Taxonomy" id="1121029"/>
    <lineage>
        <taxon>Bacteria</taxon>
        <taxon>Pseudomonadati</taxon>
        <taxon>Pseudomonadota</taxon>
        <taxon>Betaproteobacteria</taxon>
        <taxon>Rhodocyclales</taxon>
        <taxon>Zoogloeaceae</taxon>
        <taxon>Parazoarcus</taxon>
    </lineage>
</organism>
<protein>
    <recommendedName>
        <fullName evidence="4">Transglycosylase SLT domain-containing protein</fullName>
    </recommendedName>
</protein>
<evidence type="ECO:0000259" key="4">
    <source>
        <dbReference type="Pfam" id="PF01464"/>
    </source>
</evidence>
<dbReference type="EMBL" id="QKOE01000001">
    <property type="protein sequence ID" value="PZA18680.1"/>
    <property type="molecule type" value="Genomic_DNA"/>
</dbReference>
<evidence type="ECO:0000256" key="3">
    <source>
        <dbReference type="SAM" id="SignalP"/>
    </source>
</evidence>
<gene>
    <name evidence="5" type="ORF">DNK49_02700</name>
</gene>
<feature type="region of interest" description="Disordered" evidence="2">
    <location>
        <begin position="48"/>
        <end position="69"/>
    </location>
</feature>
<reference evidence="5 6" key="1">
    <citation type="submission" date="2018-06" db="EMBL/GenBank/DDBJ databases">
        <title>Azoarcus communis strain SWub3 genome.</title>
        <authorList>
            <person name="Zorraquino Salvo V."/>
            <person name="Toubiana D."/>
            <person name="Blumwald E."/>
        </authorList>
    </citation>
    <scope>NUCLEOTIDE SEQUENCE [LARGE SCALE GENOMIC DNA]</scope>
    <source>
        <strain evidence="5 6">SWub3</strain>
    </source>
</reference>
<keyword evidence="6" id="KW-1185">Reference proteome</keyword>
<evidence type="ECO:0000256" key="1">
    <source>
        <dbReference type="ARBA" id="ARBA00007734"/>
    </source>
</evidence>
<dbReference type="OrthoDB" id="9815002at2"/>
<comment type="similarity">
    <text evidence="1">Belongs to the transglycosylase Slt family.</text>
</comment>